<dbReference type="PANTHER" id="PTHR43540:SF1">
    <property type="entry name" value="ISOCHORISMATASE HYDROLASE"/>
    <property type="match status" value="1"/>
</dbReference>
<protein>
    <submittedName>
        <fullName evidence="3">Isochorismatase family protein</fullName>
    </submittedName>
</protein>
<dbReference type="GO" id="GO:0016787">
    <property type="term" value="F:hydrolase activity"/>
    <property type="evidence" value="ECO:0007669"/>
    <property type="project" value="UniProtKB-KW"/>
</dbReference>
<evidence type="ECO:0000313" key="3">
    <source>
        <dbReference type="EMBL" id="QIE57264.1"/>
    </source>
</evidence>
<reference evidence="3 4" key="1">
    <citation type="submission" date="2020-02" db="EMBL/GenBank/DDBJ databases">
        <title>complete genome sequence of Rhodobacteraceae bacterium.</title>
        <authorList>
            <person name="Park J."/>
            <person name="Kim Y.-S."/>
            <person name="Kim K.-H."/>
        </authorList>
    </citation>
    <scope>NUCLEOTIDE SEQUENCE [LARGE SCALE GENOMIC DNA]</scope>
    <source>
        <strain evidence="3 4">RR4-56</strain>
    </source>
</reference>
<dbReference type="Pfam" id="PF00857">
    <property type="entry name" value="Isochorismatase"/>
    <property type="match status" value="1"/>
</dbReference>
<dbReference type="Gene3D" id="3.40.50.850">
    <property type="entry name" value="Isochorismatase-like"/>
    <property type="match status" value="1"/>
</dbReference>
<evidence type="ECO:0000256" key="1">
    <source>
        <dbReference type="ARBA" id="ARBA00022801"/>
    </source>
</evidence>
<dbReference type="SUPFAM" id="SSF52499">
    <property type="entry name" value="Isochorismatase-like hydrolases"/>
    <property type="match status" value="1"/>
</dbReference>
<organism evidence="3 4">
    <name type="scientific">Pikeienuella piscinae</name>
    <dbReference type="NCBI Taxonomy" id="2748098"/>
    <lineage>
        <taxon>Bacteria</taxon>
        <taxon>Pseudomonadati</taxon>
        <taxon>Pseudomonadota</taxon>
        <taxon>Alphaproteobacteria</taxon>
        <taxon>Rhodobacterales</taxon>
        <taxon>Paracoccaceae</taxon>
        <taxon>Pikeienuella</taxon>
    </lineage>
</organism>
<dbReference type="AlphaFoldDB" id="A0A7M3T5I3"/>
<gene>
    <name evidence="3" type="ORF">G5B40_18545</name>
</gene>
<proteinExistence type="predicted"/>
<dbReference type="InterPro" id="IPR000868">
    <property type="entry name" value="Isochorismatase-like_dom"/>
</dbReference>
<dbReference type="Proteomes" id="UP000503336">
    <property type="component" value="Chromosome"/>
</dbReference>
<feature type="domain" description="Isochorismatase-like" evidence="2">
    <location>
        <begin position="25"/>
        <end position="200"/>
    </location>
</feature>
<name>A0A7M3T5I3_9RHOB</name>
<dbReference type="RefSeq" id="WP_165101856.1">
    <property type="nucleotide sequence ID" value="NZ_CP049056.1"/>
</dbReference>
<sequence>MNETLEENYARAGYHARQRWGARPAVVLVDFARAYFEESSPLFGGEGCRAALGHAIQLAAAARAAGAPVIFTEVKYQPGGADGGAFYAKVPALAYLEAGKDTQRLVEGLSVGPGDLMITKQYPSAFFGTSLAATLQFMKVDTLIIGGLTTSGCVRATCIDSISSGFVTLIAKEACGDREPGPHEANLFDMSAKYADLVTTGEASAYMETCAAT</sequence>
<accession>A0A7M3T5I3</accession>
<dbReference type="InterPro" id="IPR036380">
    <property type="entry name" value="Isochorismatase-like_sf"/>
</dbReference>
<keyword evidence="4" id="KW-1185">Reference proteome</keyword>
<dbReference type="EMBL" id="CP049056">
    <property type="protein sequence ID" value="QIE57264.1"/>
    <property type="molecule type" value="Genomic_DNA"/>
</dbReference>
<dbReference type="KEGG" id="hdh:G5B40_18545"/>
<dbReference type="PANTHER" id="PTHR43540">
    <property type="entry name" value="PEROXYUREIDOACRYLATE/UREIDOACRYLATE AMIDOHYDROLASE-RELATED"/>
    <property type="match status" value="1"/>
</dbReference>
<keyword evidence="1" id="KW-0378">Hydrolase</keyword>
<evidence type="ECO:0000259" key="2">
    <source>
        <dbReference type="Pfam" id="PF00857"/>
    </source>
</evidence>
<dbReference type="InterPro" id="IPR050272">
    <property type="entry name" value="Isochorismatase-like_hydrls"/>
</dbReference>
<evidence type="ECO:0000313" key="4">
    <source>
        <dbReference type="Proteomes" id="UP000503336"/>
    </source>
</evidence>